<reference evidence="4 5" key="1">
    <citation type="submission" date="2018-06" db="EMBL/GenBank/DDBJ databases">
        <authorList>
            <person name="Strepis N."/>
        </authorList>
    </citation>
    <scope>NUCLEOTIDE SEQUENCE [LARGE SCALE GENOMIC DNA]</scope>
    <source>
        <strain evidence="4">LUCI</strain>
    </source>
</reference>
<dbReference type="EMBL" id="UPPP01000058">
    <property type="protein sequence ID" value="VBB05750.1"/>
    <property type="molecule type" value="Genomic_DNA"/>
</dbReference>
<dbReference type="CDD" id="cd01392">
    <property type="entry name" value="HTH_LacI"/>
    <property type="match status" value="1"/>
</dbReference>
<dbReference type="CDD" id="cd06307">
    <property type="entry name" value="PBP1_sugar_binding"/>
    <property type="match status" value="1"/>
</dbReference>
<sequence length="341" mass="37773">MKVTLKQIAEIAGVHRATVDKVLHDRDGVSDEVRKKVKKIINELGYRPNIIGKALACQNKPLVIAVVLLKVDALEEIKAGIEEAYGELKNFGLEIEYYLTNNFAAEQVNAINLLKDKKIAGVIISPLNDVSIKNAINELIDKGIAVVTINSDIPESQRLCFVGQDMMMAGRVAGKLMGEILNGEGKVAVITGSHNLLCSSERKNAFETVITDSYPGIEIIETIETYEQRIVAFQKTLSLLETVNDLNGIYITCGSVNEVGKAVRLMNKTKEIKIISFDLYPEIVELVKEGVINFTIGQDLFGQGYKSTKVLFEYLFFNKSPEAEHIKTAIDIRLKENIDLA</sequence>
<evidence type="ECO:0000256" key="1">
    <source>
        <dbReference type="ARBA" id="ARBA00004196"/>
    </source>
</evidence>
<dbReference type="RefSeq" id="WP_122626723.1">
    <property type="nucleotide sequence ID" value="NZ_UPPP01000058.1"/>
</dbReference>
<dbReference type="SUPFAM" id="SSF47413">
    <property type="entry name" value="lambda repressor-like DNA-binding domains"/>
    <property type="match status" value="1"/>
</dbReference>
<name>A0A498R4L8_9FIRM</name>
<comment type="subcellular location">
    <subcellularLocation>
        <location evidence="1">Cell envelope</location>
    </subcellularLocation>
</comment>
<dbReference type="OrthoDB" id="569491at2"/>
<dbReference type="PROSITE" id="PS50932">
    <property type="entry name" value="HTH_LACI_2"/>
    <property type="match status" value="1"/>
</dbReference>
<comment type="similarity">
    <text evidence="2">Belongs to the bacterial solute-binding protein 2 family.</text>
</comment>
<dbReference type="Gene3D" id="3.40.50.2300">
    <property type="match status" value="2"/>
</dbReference>
<dbReference type="InterPro" id="IPR028082">
    <property type="entry name" value="Peripla_BP_I"/>
</dbReference>
<dbReference type="GO" id="GO:0006355">
    <property type="term" value="P:regulation of DNA-templated transcription"/>
    <property type="evidence" value="ECO:0007669"/>
    <property type="project" value="InterPro"/>
</dbReference>
<dbReference type="Proteomes" id="UP000277811">
    <property type="component" value="Unassembled WGS sequence"/>
</dbReference>
<dbReference type="InterPro" id="IPR025997">
    <property type="entry name" value="SBP_2_dom"/>
</dbReference>
<feature type="domain" description="HTH lacI-type" evidence="3">
    <location>
        <begin position="3"/>
        <end position="57"/>
    </location>
</feature>
<evidence type="ECO:0000259" key="3">
    <source>
        <dbReference type="PROSITE" id="PS50932"/>
    </source>
</evidence>
<dbReference type="Pfam" id="PF13407">
    <property type="entry name" value="Peripla_BP_4"/>
    <property type="match status" value="1"/>
</dbReference>
<dbReference type="Gene3D" id="1.10.260.40">
    <property type="entry name" value="lambda repressor-like DNA-binding domains"/>
    <property type="match status" value="1"/>
</dbReference>
<proteinExistence type="inferred from homology"/>
<keyword evidence="5" id="KW-1185">Reference proteome</keyword>
<dbReference type="PANTHER" id="PTHR30036:SF7">
    <property type="entry name" value="ABC TRANSPORTER PERIPLASMIC-BINDING PROTEIN YPHF"/>
    <property type="match status" value="1"/>
</dbReference>
<accession>A0A498R4L8</accession>
<dbReference type="PANTHER" id="PTHR30036">
    <property type="entry name" value="D-XYLOSE-BINDING PERIPLASMIC PROTEIN"/>
    <property type="match status" value="1"/>
</dbReference>
<dbReference type="InterPro" id="IPR000843">
    <property type="entry name" value="HTH_LacI"/>
</dbReference>
<evidence type="ECO:0000256" key="2">
    <source>
        <dbReference type="ARBA" id="ARBA00007639"/>
    </source>
</evidence>
<dbReference type="SMART" id="SM00354">
    <property type="entry name" value="HTH_LACI"/>
    <property type="match status" value="1"/>
</dbReference>
<evidence type="ECO:0000313" key="5">
    <source>
        <dbReference type="Proteomes" id="UP000277811"/>
    </source>
</evidence>
<evidence type="ECO:0000313" key="4">
    <source>
        <dbReference type="EMBL" id="VBB05750.1"/>
    </source>
</evidence>
<dbReference type="GO" id="GO:0030288">
    <property type="term" value="C:outer membrane-bounded periplasmic space"/>
    <property type="evidence" value="ECO:0007669"/>
    <property type="project" value="TreeGrafter"/>
</dbReference>
<organism evidence="4 5">
    <name type="scientific">Lucifera butyrica</name>
    <dbReference type="NCBI Taxonomy" id="1351585"/>
    <lineage>
        <taxon>Bacteria</taxon>
        <taxon>Bacillati</taxon>
        <taxon>Bacillota</taxon>
        <taxon>Negativicutes</taxon>
        <taxon>Veillonellales</taxon>
        <taxon>Veillonellaceae</taxon>
        <taxon>Lucifera</taxon>
    </lineage>
</organism>
<dbReference type="InterPro" id="IPR010982">
    <property type="entry name" value="Lambda_DNA-bd_dom_sf"/>
</dbReference>
<dbReference type="Pfam" id="PF00356">
    <property type="entry name" value="LacI"/>
    <property type="match status" value="1"/>
</dbReference>
<dbReference type="GO" id="GO:0003677">
    <property type="term" value="F:DNA binding"/>
    <property type="evidence" value="ECO:0007669"/>
    <property type="project" value="InterPro"/>
</dbReference>
<dbReference type="AlphaFoldDB" id="A0A498R4L8"/>
<dbReference type="InterPro" id="IPR050555">
    <property type="entry name" value="Bact_Solute-Bind_Prot2"/>
</dbReference>
<dbReference type="GO" id="GO:0030246">
    <property type="term" value="F:carbohydrate binding"/>
    <property type="evidence" value="ECO:0007669"/>
    <property type="project" value="TreeGrafter"/>
</dbReference>
<protein>
    <recommendedName>
        <fullName evidence="3">HTH lacI-type domain-containing protein</fullName>
    </recommendedName>
</protein>
<dbReference type="SUPFAM" id="SSF53822">
    <property type="entry name" value="Periplasmic binding protein-like I"/>
    <property type="match status" value="1"/>
</dbReference>
<gene>
    <name evidence="4" type="ORF">LUCI_0961</name>
</gene>